<evidence type="ECO:0000256" key="2">
    <source>
        <dbReference type="ARBA" id="ARBA00013147"/>
    </source>
</evidence>
<evidence type="ECO:0000256" key="3">
    <source>
        <dbReference type="ARBA" id="ARBA00022605"/>
    </source>
</evidence>
<dbReference type="Proteomes" id="UP000038200">
    <property type="component" value="Unassembled WGS sequence"/>
</dbReference>
<dbReference type="STRING" id="1848903.CCAND38_260020"/>
<dbReference type="SUPFAM" id="SSF55021">
    <property type="entry name" value="ACT-like"/>
    <property type="match status" value="1"/>
</dbReference>
<evidence type="ECO:0000256" key="4">
    <source>
        <dbReference type="ARBA" id="ARBA00023141"/>
    </source>
</evidence>
<dbReference type="InterPro" id="IPR045865">
    <property type="entry name" value="ACT-like_dom_sf"/>
</dbReference>
<dbReference type="OrthoDB" id="9802281at2"/>
<gene>
    <name evidence="11" type="ORF">CCAND38_260020</name>
    <name evidence="12" type="ORF">CCAND93_990013</name>
</gene>
<evidence type="ECO:0000313" key="12">
    <source>
        <dbReference type="EMBL" id="CEN54610.1"/>
    </source>
</evidence>
<dbReference type="PIRSF" id="PIRSF001500">
    <property type="entry name" value="Chor_mut_pdt_Ppr"/>
    <property type="match status" value="1"/>
</dbReference>
<protein>
    <recommendedName>
        <fullName evidence="2">prephenate dehydratase</fullName>
        <ecNumber evidence="2">4.2.1.51</ecNumber>
    </recommendedName>
</protein>
<comment type="catalytic activity">
    <reaction evidence="7">
        <text>prephenate + H(+) = 3-phenylpyruvate + CO2 + H2O</text>
        <dbReference type="Rhea" id="RHEA:21648"/>
        <dbReference type="ChEBI" id="CHEBI:15377"/>
        <dbReference type="ChEBI" id="CHEBI:15378"/>
        <dbReference type="ChEBI" id="CHEBI:16526"/>
        <dbReference type="ChEBI" id="CHEBI:18005"/>
        <dbReference type="ChEBI" id="CHEBI:29934"/>
        <dbReference type="EC" id="4.2.1.51"/>
    </reaction>
</comment>
<dbReference type="CDD" id="cd13631">
    <property type="entry name" value="PBP2_Ct-PDT_like"/>
    <property type="match status" value="1"/>
</dbReference>
<dbReference type="Gene3D" id="3.30.70.260">
    <property type="match status" value="1"/>
</dbReference>
<dbReference type="PANTHER" id="PTHR21022">
    <property type="entry name" value="PREPHENATE DEHYDRATASE P PROTEIN"/>
    <property type="match status" value="1"/>
</dbReference>
<dbReference type="GO" id="GO:0005737">
    <property type="term" value="C:cytoplasm"/>
    <property type="evidence" value="ECO:0007669"/>
    <property type="project" value="TreeGrafter"/>
</dbReference>
<dbReference type="UniPathway" id="UPA00121">
    <property type="reaction ID" value="UER00345"/>
</dbReference>
<evidence type="ECO:0000256" key="5">
    <source>
        <dbReference type="ARBA" id="ARBA00023222"/>
    </source>
</evidence>
<dbReference type="Pfam" id="PF00800">
    <property type="entry name" value="PDT"/>
    <property type="match status" value="1"/>
</dbReference>
<feature type="domain" description="Prephenate dehydratase" evidence="9">
    <location>
        <begin position="4"/>
        <end position="181"/>
    </location>
</feature>
<evidence type="ECO:0000313" key="11">
    <source>
        <dbReference type="EMBL" id="CEN45621.1"/>
    </source>
</evidence>
<feature type="domain" description="ACT" evidence="10">
    <location>
        <begin position="195"/>
        <end position="271"/>
    </location>
</feature>
<keyword evidence="6 12" id="KW-0456">Lyase</keyword>
<dbReference type="Gene3D" id="3.40.190.10">
    <property type="entry name" value="Periplasmic binding protein-like II"/>
    <property type="match status" value="2"/>
</dbReference>
<dbReference type="PROSITE" id="PS51671">
    <property type="entry name" value="ACT"/>
    <property type="match status" value="1"/>
</dbReference>
<sequence>MTPKVAIQGIKGSFHYQAATECLGQNIEIVECDSFDKTVKSLLNNSSDLIVMALENSIAGSILPNYALIDRFQLHIIKEHYIDIQQNLMMFPNQKWEDLQEVHSHPMALLQCKQFFEDFPNIKLVEDTDTASTARRIREQKLKNIGAIGSKSAAELYGLEIIQHSIQTMKVNSTRFVVLSLSENKTEKSKLTKASLKFQVDHKRGSLATVLNVISDCNINMTKIQSLPIIETPWKYAFFVDIIFEKYEDFEKAYKLLSIMAENFRVLGIYESKNTNISNIGN</sequence>
<dbReference type="SUPFAM" id="SSF53850">
    <property type="entry name" value="Periplasmic binding protein-like II"/>
    <property type="match status" value="1"/>
</dbReference>
<dbReference type="RefSeq" id="WP_042010569.1">
    <property type="nucleotide sequence ID" value="NZ_CDOI01000136.1"/>
</dbReference>
<keyword evidence="4" id="KW-0057">Aromatic amino acid biosynthesis</keyword>
<dbReference type="EC" id="4.2.1.51" evidence="2"/>
<evidence type="ECO:0000259" key="9">
    <source>
        <dbReference type="PROSITE" id="PS51171"/>
    </source>
</evidence>
<feature type="site" description="Essential for prephenate dehydratase activity" evidence="8">
    <location>
        <position position="174"/>
    </location>
</feature>
<reference evidence="13 14" key="1">
    <citation type="submission" date="2015-01" db="EMBL/GenBank/DDBJ databases">
        <authorList>
            <person name="MANFREDI Pablo"/>
        </authorList>
    </citation>
    <scope>NUCLEOTIDE SEQUENCE [LARGE SCALE GENOMIC DNA]</scope>
    <source>
        <strain evidence="11 14">CcD38</strain>
        <strain evidence="12 13">CcD93</strain>
    </source>
</reference>
<dbReference type="CDD" id="cd04905">
    <property type="entry name" value="ACT_CM-PDT"/>
    <property type="match status" value="1"/>
</dbReference>
<proteinExistence type="predicted"/>
<dbReference type="GO" id="GO:0009094">
    <property type="term" value="P:L-phenylalanine biosynthetic process"/>
    <property type="evidence" value="ECO:0007669"/>
    <property type="project" value="UniProtKB-UniPathway"/>
</dbReference>
<dbReference type="GO" id="GO:0004664">
    <property type="term" value="F:prephenate dehydratase activity"/>
    <property type="evidence" value="ECO:0007669"/>
    <property type="project" value="UniProtKB-EC"/>
</dbReference>
<evidence type="ECO:0000256" key="6">
    <source>
        <dbReference type="ARBA" id="ARBA00023239"/>
    </source>
</evidence>
<dbReference type="InterPro" id="IPR008242">
    <property type="entry name" value="Chor_mutase/pphenate_deHydtase"/>
</dbReference>
<dbReference type="PANTHER" id="PTHR21022:SF19">
    <property type="entry name" value="PREPHENATE DEHYDRATASE-RELATED"/>
    <property type="match status" value="1"/>
</dbReference>
<accession>A0A0B7IS06</accession>
<keyword evidence="3" id="KW-0028">Amino-acid biosynthesis</keyword>
<dbReference type="InterPro" id="IPR001086">
    <property type="entry name" value="Preph_deHydtase"/>
</dbReference>
<keyword evidence="14" id="KW-1185">Reference proteome</keyword>
<evidence type="ECO:0000259" key="10">
    <source>
        <dbReference type="PROSITE" id="PS51671"/>
    </source>
</evidence>
<dbReference type="InterPro" id="IPR002912">
    <property type="entry name" value="ACT_dom"/>
</dbReference>
<comment type="pathway">
    <text evidence="1">Amino-acid biosynthesis; L-phenylalanine biosynthesis; phenylpyruvate from prephenate: step 1/1.</text>
</comment>
<dbReference type="EMBL" id="CDOI01000136">
    <property type="protein sequence ID" value="CEN45621.1"/>
    <property type="molecule type" value="Genomic_DNA"/>
</dbReference>
<keyword evidence="5" id="KW-0584">Phenylalanine biosynthesis</keyword>
<evidence type="ECO:0000313" key="13">
    <source>
        <dbReference type="Proteomes" id="UP000038200"/>
    </source>
</evidence>
<name>A0A0B7IS06_9FLAO</name>
<evidence type="ECO:0000256" key="7">
    <source>
        <dbReference type="ARBA" id="ARBA00047848"/>
    </source>
</evidence>
<organism evidence="12 13">
    <name type="scientific">Capnocytophaga canis</name>
    <dbReference type="NCBI Taxonomy" id="1848903"/>
    <lineage>
        <taxon>Bacteria</taxon>
        <taxon>Pseudomonadati</taxon>
        <taxon>Bacteroidota</taxon>
        <taxon>Flavobacteriia</taxon>
        <taxon>Flavobacteriales</taxon>
        <taxon>Flavobacteriaceae</taxon>
        <taxon>Capnocytophaga</taxon>
    </lineage>
</organism>
<dbReference type="Proteomes" id="UP000045051">
    <property type="component" value="Unassembled WGS sequence"/>
</dbReference>
<evidence type="ECO:0000313" key="14">
    <source>
        <dbReference type="Proteomes" id="UP000045051"/>
    </source>
</evidence>
<evidence type="ECO:0000256" key="1">
    <source>
        <dbReference type="ARBA" id="ARBA00004741"/>
    </source>
</evidence>
<dbReference type="PROSITE" id="PS51171">
    <property type="entry name" value="PREPHENATE_DEHYDR_3"/>
    <property type="match status" value="1"/>
</dbReference>
<evidence type="ECO:0000256" key="8">
    <source>
        <dbReference type="PIRSR" id="PIRSR001500-2"/>
    </source>
</evidence>
<dbReference type="EMBL" id="CDOL01000293">
    <property type="protein sequence ID" value="CEN54610.1"/>
    <property type="molecule type" value="Genomic_DNA"/>
</dbReference>
<dbReference type="AlphaFoldDB" id="A0A0B7IS06"/>